<keyword evidence="1" id="KW-1133">Transmembrane helix</keyword>
<proteinExistence type="predicted"/>
<keyword evidence="1" id="KW-0812">Transmembrane</keyword>
<keyword evidence="1" id="KW-0472">Membrane</keyword>
<name>A0A645AZT5_9ZZZZ</name>
<gene>
    <name evidence="2" type="ORF">SDC9_101809</name>
</gene>
<protein>
    <submittedName>
        <fullName evidence="2">Uncharacterized protein</fullName>
    </submittedName>
</protein>
<reference evidence="2" key="1">
    <citation type="submission" date="2019-08" db="EMBL/GenBank/DDBJ databases">
        <authorList>
            <person name="Kucharzyk K."/>
            <person name="Murdoch R.W."/>
            <person name="Higgins S."/>
            <person name="Loffler F."/>
        </authorList>
    </citation>
    <scope>NUCLEOTIDE SEQUENCE</scope>
</reference>
<accession>A0A645AZT5</accession>
<evidence type="ECO:0000313" key="2">
    <source>
        <dbReference type="EMBL" id="MPM55024.1"/>
    </source>
</evidence>
<feature type="transmembrane region" description="Helical" evidence="1">
    <location>
        <begin position="37"/>
        <end position="57"/>
    </location>
</feature>
<feature type="transmembrane region" description="Helical" evidence="1">
    <location>
        <begin position="12"/>
        <end position="31"/>
    </location>
</feature>
<dbReference type="EMBL" id="VSSQ01015076">
    <property type="protein sequence ID" value="MPM55024.1"/>
    <property type="molecule type" value="Genomic_DNA"/>
</dbReference>
<dbReference type="AlphaFoldDB" id="A0A645AZT5"/>
<comment type="caution">
    <text evidence="2">The sequence shown here is derived from an EMBL/GenBank/DDBJ whole genome shotgun (WGS) entry which is preliminary data.</text>
</comment>
<sequence length="81" mass="9546">MKNKWFGAAVRIYEIWSAALFVIFLVMAGHRRIVFCIWQISNILAILLLVLNIAILFQKKRRILKANEELGLFKKRLESEK</sequence>
<evidence type="ECO:0000256" key="1">
    <source>
        <dbReference type="SAM" id="Phobius"/>
    </source>
</evidence>
<organism evidence="2">
    <name type="scientific">bioreactor metagenome</name>
    <dbReference type="NCBI Taxonomy" id="1076179"/>
    <lineage>
        <taxon>unclassified sequences</taxon>
        <taxon>metagenomes</taxon>
        <taxon>ecological metagenomes</taxon>
    </lineage>
</organism>